<evidence type="ECO:0000313" key="2">
    <source>
        <dbReference type="EMBL" id="EFJ30791.1"/>
    </source>
</evidence>
<dbReference type="KEGG" id="smo:SELMODRAFT_440391"/>
<accession>D8RBG5</accession>
<dbReference type="GO" id="GO:0005524">
    <property type="term" value="F:ATP binding"/>
    <property type="evidence" value="ECO:0007669"/>
    <property type="project" value="InterPro"/>
</dbReference>
<dbReference type="Pfam" id="PF01637">
    <property type="entry name" value="ATPase_2"/>
    <property type="match status" value="1"/>
</dbReference>
<dbReference type="PANTHER" id="PTHR37096">
    <property type="entry name" value="YALI0E33429P"/>
    <property type="match status" value="1"/>
</dbReference>
<dbReference type="Gramene" id="EFJ30791">
    <property type="protein sequence ID" value="EFJ30791"/>
    <property type="gene ID" value="SELMODRAFT_440391"/>
</dbReference>
<dbReference type="InterPro" id="IPR011579">
    <property type="entry name" value="ATPase_dom"/>
</dbReference>
<dbReference type="InParanoid" id="D8RBG5"/>
<proteinExistence type="predicted"/>
<keyword evidence="3" id="KW-1185">Reference proteome</keyword>
<dbReference type="HOGENOM" id="CLU_697174_0_0_1"/>
<sequence>MAMLRAGRQCRRIASLSDMSLKEAFFNRSSELAALRKALHRREGDAAVLATMLGPKSSGKTMLMREYCRRQREGMYPGTSTYVNLRDSGLTDPGRLATKLMGGFLKSLSVFQMRVGFGSDLTGKWALQVGLKDGVDLETPFGFGKFQLFGKPEPKGIDAVLAALKECCLSWTRIALKGGHTNAFPTIFIDEANALMSWAETPDGMANLNMLLRCLVAICKEERSSNVVLGSSENFFERWLAKCGALAGHRVARWYVGHLSEPLAKAYFMLRVGEAKQAEVEPLWDAVYRLYGGQMLELNLLASAIESSEPGEAAEVFEGEAGLSITTAVANVVSGWSPGKFRSIEGRGNGLWKPEDWSEVIKVCANAPEGVVSKCELKLPSDHVDSMIEHNCLHVQPVISWTERGNPEDDTWPLVMPMTKAEHLAMKRLVRKYSL</sequence>
<gene>
    <name evidence="2" type="ORF">SELMODRAFT_440391</name>
</gene>
<dbReference type="SUPFAM" id="SSF52540">
    <property type="entry name" value="P-loop containing nucleoside triphosphate hydrolases"/>
    <property type="match status" value="1"/>
</dbReference>
<organism evidence="3">
    <name type="scientific">Selaginella moellendorffii</name>
    <name type="common">Spikemoss</name>
    <dbReference type="NCBI Taxonomy" id="88036"/>
    <lineage>
        <taxon>Eukaryota</taxon>
        <taxon>Viridiplantae</taxon>
        <taxon>Streptophyta</taxon>
        <taxon>Embryophyta</taxon>
        <taxon>Tracheophyta</taxon>
        <taxon>Lycopodiopsida</taxon>
        <taxon>Selaginellales</taxon>
        <taxon>Selaginellaceae</taxon>
        <taxon>Selaginella</taxon>
    </lineage>
</organism>
<dbReference type="EMBL" id="GL377575">
    <property type="protein sequence ID" value="EFJ30791.1"/>
    <property type="molecule type" value="Genomic_DNA"/>
</dbReference>
<dbReference type="AlphaFoldDB" id="D8RBG5"/>
<reference evidence="2 3" key="1">
    <citation type="journal article" date="2011" name="Science">
        <title>The Selaginella genome identifies genetic changes associated with the evolution of vascular plants.</title>
        <authorList>
            <person name="Banks J.A."/>
            <person name="Nishiyama T."/>
            <person name="Hasebe M."/>
            <person name="Bowman J.L."/>
            <person name="Gribskov M."/>
            <person name="dePamphilis C."/>
            <person name="Albert V.A."/>
            <person name="Aono N."/>
            <person name="Aoyama T."/>
            <person name="Ambrose B.A."/>
            <person name="Ashton N.W."/>
            <person name="Axtell M.J."/>
            <person name="Barker E."/>
            <person name="Barker M.S."/>
            <person name="Bennetzen J.L."/>
            <person name="Bonawitz N.D."/>
            <person name="Chapple C."/>
            <person name="Cheng C."/>
            <person name="Correa L.G."/>
            <person name="Dacre M."/>
            <person name="DeBarry J."/>
            <person name="Dreyer I."/>
            <person name="Elias M."/>
            <person name="Engstrom E.M."/>
            <person name="Estelle M."/>
            <person name="Feng L."/>
            <person name="Finet C."/>
            <person name="Floyd S.K."/>
            <person name="Frommer W.B."/>
            <person name="Fujita T."/>
            <person name="Gramzow L."/>
            <person name="Gutensohn M."/>
            <person name="Harholt J."/>
            <person name="Hattori M."/>
            <person name="Heyl A."/>
            <person name="Hirai T."/>
            <person name="Hiwatashi Y."/>
            <person name="Ishikawa M."/>
            <person name="Iwata M."/>
            <person name="Karol K.G."/>
            <person name="Koehler B."/>
            <person name="Kolukisaoglu U."/>
            <person name="Kubo M."/>
            <person name="Kurata T."/>
            <person name="Lalonde S."/>
            <person name="Li K."/>
            <person name="Li Y."/>
            <person name="Litt A."/>
            <person name="Lyons E."/>
            <person name="Manning G."/>
            <person name="Maruyama T."/>
            <person name="Michael T.P."/>
            <person name="Mikami K."/>
            <person name="Miyazaki S."/>
            <person name="Morinaga S."/>
            <person name="Murata T."/>
            <person name="Mueller-Roeber B."/>
            <person name="Nelson D.R."/>
            <person name="Obara M."/>
            <person name="Oguri Y."/>
            <person name="Olmstead R.G."/>
            <person name="Onodera N."/>
            <person name="Petersen B.L."/>
            <person name="Pils B."/>
            <person name="Prigge M."/>
            <person name="Rensing S.A."/>
            <person name="Riano-Pachon D.M."/>
            <person name="Roberts A.W."/>
            <person name="Sato Y."/>
            <person name="Scheller H.V."/>
            <person name="Schulz B."/>
            <person name="Schulz C."/>
            <person name="Shakirov E.V."/>
            <person name="Shibagaki N."/>
            <person name="Shinohara N."/>
            <person name="Shippen D.E."/>
            <person name="Soerensen I."/>
            <person name="Sotooka R."/>
            <person name="Sugimoto N."/>
            <person name="Sugita M."/>
            <person name="Sumikawa N."/>
            <person name="Tanurdzic M."/>
            <person name="Theissen G."/>
            <person name="Ulvskov P."/>
            <person name="Wakazuki S."/>
            <person name="Weng J.K."/>
            <person name="Willats W.W."/>
            <person name="Wipf D."/>
            <person name="Wolf P.G."/>
            <person name="Yang L."/>
            <person name="Zimmer A.D."/>
            <person name="Zhu Q."/>
            <person name="Mitros T."/>
            <person name="Hellsten U."/>
            <person name="Loque D."/>
            <person name="Otillar R."/>
            <person name="Salamov A."/>
            <person name="Schmutz J."/>
            <person name="Shapiro H."/>
            <person name="Lindquist E."/>
            <person name="Lucas S."/>
            <person name="Rokhsar D."/>
            <person name="Grigoriev I.V."/>
        </authorList>
    </citation>
    <scope>NUCLEOTIDE SEQUENCE [LARGE SCALE GENOMIC DNA]</scope>
</reference>
<dbReference type="Gene3D" id="3.40.50.300">
    <property type="entry name" value="P-loop containing nucleotide triphosphate hydrolases"/>
    <property type="match status" value="1"/>
</dbReference>
<name>D8RBG5_SELML</name>
<protein>
    <recommendedName>
        <fullName evidence="1">ATPase domain-containing protein</fullName>
    </recommendedName>
</protein>
<dbReference type="InterPro" id="IPR027417">
    <property type="entry name" value="P-loop_NTPase"/>
</dbReference>
<dbReference type="InterPro" id="IPR051667">
    <property type="entry name" value="Archaeal_ATPase_domain"/>
</dbReference>
<evidence type="ECO:0000259" key="1">
    <source>
        <dbReference type="Pfam" id="PF01637"/>
    </source>
</evidence>
<dbReference type="PANTHER" id="PTHR37096:SF1">
    <property type="entry name" value="AAA+ ATPASE DOMAIN-CONTAINING PROTEIN"/>
    <property type="match status" value="1"/>
</dbReference>
<evidence type="ECO:0000313" key="3">
    <source>
        <dbReference type="Proteomes" id="UP000001514"/>
    </source>
</evidence>
<dbReference type="Proteomes" id="UP000001514">
    <property type="component" value="Unassembled WGS sequence"/>
</dbReference>
<feature type="domain" description="ATPase" evidence="1">
    <location>
        <begin position="25"/>
        <end position="298"/>
    </location>
</feature>